<dbReference type="AlphaFoldDB" id="A0A9P9J8B9"/>
<dbReference type="PANTHER" id="PTHR35186:SF4">
    <property type="entry name" value="PRION-INHIBITION AND PROPAGATION HELO DOMAIN-CONTAINING PROTEIN"/>
    <property type="match status" value="1"/>
</dbReference>
<gene>
    <name evidence="2" type="ORF">EDB81DRAFT_946136</name>
</gene>
<proteinExistence type="predicted"/>
<protein>
    <submittedName>
        <fullName evidence="2">Uncharacterized protein</fullName>
    </submittedName>
</protein>
<accession>A0A9P9J8B9</accession>
<keyword evidence="3" id="KW-1185">Reference proteome</keyword>
<evidence type="ECO:0000256" key="1">
    <source>
        <dbReference type="SAM" id="MobiDB-lite"/>
    </source>
</evidence>
<sequence length="445" mass="49559">MSGFEVAGVVIGALPLVITALSAYKQGKEVLASLRKFRGLLDGLIHQLQTQKTAFYLDILEHLREAMVPEILQYGDPTEEKCVGILLDAKTGTQMHDYLGPLHEPFLEIFGYYEKYLKEITSQLDYIVRLKDAPKDDLPNIIRASKIQNASLVFKGRLKFTIDRKTLDALVKDLGTERYSLGKLIKRVKTKREWEANEPTSSSTTLTLAFARVRESATLLHKDSLEVPTITVTETCDQLIHATARVQVKSICDDAQHSRNQGRVLALELMSDALGLSEAKHKPHQSYNISTTLADFLRDTAQDEDARMSPLNQTLLALNVVSSVLQLRPTVWCNIPWNSMSIRFPIRLEDDLRIPVCAPYVELAADANLLQSHTCSPKFDHDSCQDDHARDGHSTVGDITSQVHGGLGNKEPTRRHGNIHGPDACCHLLVGVEHEQIIASPCQGD</sequence>
<dbReference type="OrthoDB" id="3565018at2759"/>
<organism evidence="2 3">
    <name type="scientific">Dactylonectria macrodidyma</name>
    <dbReference type="NCBI Taxonomy" id="307937"/>
    <lineage>
        <taxon>Eukaryota</taxon>
        <taxon>Fungi</taxon>
        <taxon>Dikarya</taxon>
        <taxon>Ascomycota</taxon>
        <taxon>Pezizomycotina</taxon>
        <taxon>Sordariomycetes</taxon>
        <taxon>Hypocreomycetidae</taxon>
        <taxon>Hypocreales</taxon>
        <taxon>Nectriaceae</taxon>
        <taxon>Dactylonectria</taxon>
    </lineage>
</organism>
<comment type="caution">
    <text evidence="2">The sequence shown here is derived from an EMBL/GenBank/DDBJ whole genome shotgun (WGS) entry which is preliminary data.</text>
</comment>
<evidence type="ECO:0000313" key="2">
    <source>
        <dbReference type="EMBL" id="KAH7153251.1"/>
    </source>
</evidence>
<evidence type="ECO:0000313" key="3">
    <source>
        <dbReference type="Proteomes" id="UP000738349"/>
    </source>
</evidence>
<dbReference type="Proteomes" id="UP000738349">
    <property type="component" value="Unassembled WGS sequence"/>
</dbReference>
<name>A0A9P9J8B9_9HYPO</name>
<feature type="region of interest" description="Disordered" evidence="1">
    <location>
        <begin position="386"/>
        <end position="414"/>
    </location>
</feature>
<reference evidence="2" key="1">
    <citation type="journal article" date="2021" name="Nat. Commun.">
        <title>Genetic determinants of endophytism in the Arabidopsis root mycobiome.</title>
        <authorList>
            <person name="Mesny F."/>
            <person name="Miyauchi S."/>
            <person name="Thiergart T."/>
            <person name="Pickel B."/>
            <person name="Atanasova L."/>
            <person name="Karlsson M."/>
            <person name="Huettel B."/>
            <person name="Barry K.W."/>
            <person name="Haridas S."/>
            <person name="Chen C."/>
            <person name="Bauer D."/>
            <person name="Andreopoulos W."/>
            <person name="Pangilinan J."/>
            <person name="LaButti K."/>
            <person name="Riley R."/>
            <person name="Lipzen A."/>
            <person name="Clum A."/>
            <person name="Drula E."/>
            <person name="Henrissat B."/>
            <person name="Kohler A."/>
            <person name="Grigoriev I.V."/>
            <person name="Martin F.M."/>
            <person name="Hacquard S."/>
        </authorList>
    </citation>
    <scope>NUCLEOTIDE SEQUENCE</scope>
    <source>
        <strain evidence="2">MPI-CAGE-AT-0147</strain>
    </source>
</reference>
<dbReference type="PANTHER" id="PTHR35186">
    <property type="entry name" value="ANK_REP_REGION DOMAIN-CONTAINING PROTEIN"/>
    <property type="match status" value="1"/>
</dbReference>
<dbReference type="EMBL" id="JAGMUV010000006">
    <property type="protein sequence ID" value="KAH7153251.1"/>
    <property type="molecule type" value="Genomic_DNA"/>
</dbReference>